<accession>A0AAE0KT98</accession>
<proteinExistence type="predicted"/>
<reference evidence="1 2" key="1">
    <citation type="journal article" date="2015" name="Genome Biol. Evol.">
        <title>Comparative Genomics of a Bacterivorous Green Alga Reveals Evolutionary Causalities and Consequences of Phago-Mixotrophic Mode of Nutrition.</title>
        <authorList>
            <person name="Burns J.A."/>
            <person name="Paasch A."/>
            <person name="Narechania A."/>
            <person name="Kim E."/>
        </authorList>
    </citation>
    <scope>NUCLEOTIDE SEQUENCE [LARGE SCALE GENOMIC DNA]</scope>
    <source>
        <strain evidence="1 2">PLY_AMNH</strain>
    </source>
</reference>
<organism evidence="1 2">
    <name type="scientific">Cymbomonas tetramitiformis</name>
    <dbReference type="NCBI Taxonomy" id="36881"/>
    <lineage>
        <taxon>Eukaryota</taxon>
        <taxon>Viridiplantae</taxon>
        <taxon>Chlorophyta</taxon>
        <taxon>Pyramimonadophyceae</taxon>
        <taxon>Pyramimonadales</taxon>
        <taxon>Pyramimonadaceae</taxon>
        <taxon>Cymbomonas</taxon>
    </lineage>
</organism>
<dbReference type="Proteomes" id="UP001190700">
    <property type="component" value="Unassembled WGS sequence"/>
</dbReference>
<sequence>EDDVVQLQSATLTLCGDKATLSTYGGLAATTGEVRVQLVAMVHVGDGEYYSTIQKQLVAPADRCLVECITSESNLSDDGAGRRRLLTEIQPTPEQRQLAQVCLNELLDNHPGRLLFTAKFWSLEGGGPHPVATCKILPPGSGGCGEPSGVAGVGNLLNW</sequence>
<keyword evidence="2" id="KW-1185">Reference proteome</keyword>
<protein>
    <submittedName>
        <fullName evidence="1">Uncharacterized protein</fullName>
    </submittedName>
</protein>
<evidence type="ECO:0000313" key="2">
    <source>
        <dbReference type="Proteomes" id="UP001190700"/>
    </source>
</evidence>
<evidence type="ECO:0000313" key="1">
    <source>
        <dbReference type="EMBL" id="KAK3259700.1"/>
    </source>
</evidence>
<dbReference type="EMBL" id="LGRX02018529">
    <property type="protein sequence ID" value="KAK3259700.1"/>
    <property type="molecule type" value="Genomic_DNA"/>
</dbReference>
<name>A0AAE0KT98_9CHLO</name>
<feature type="non-terminal residue" evidence="1">
    <location>
        <position position="1"/>
    </location>
</feature>
<gene>
    <name evidence="1" type="ORF">CYMTET_31315</name>
</gene>
<dbReference type="AlphaFoldDB" id="A0AAE0KT98"/>
<comment type="caution">
    <text evidence="1">The sequence shown here is derived from an EMBL/GenBank/DDBJ whole genome shotgun (WGS) entry which is preliminary data.</text>
</comment>